<evidence type="ECO:0000256" key="1">
    <source>
        <dbReference type="ARBA" id="ARBA00023067"/>
    </source>
</evidence>
<sequence>MIKNDLANLLERKANFSRAKAALTVETILETMKKALLAGEKIEIRGFGSFRVMPKKTGFGRDIRRNRQIPISGGRRVKFRPGQDFKKQLKQQSIE</sequence>
<evidence type="ECO:0000313" key="6">
    <source>
        <dbReference type="Proteomes" id="UP000257323"/>
    </source>
</evidence>
<evidence type="ECO:0000313" key="5">
    <source>
        <dbReference type="EMBL" id="RFT14849.1"/>
    </source>
</evidence>
<dbReference type="SMART" id="SM00411">
    <property type="entry name" value="BHL"/>
    <property type="match status" value="1"/>
</dbReference>
<gene>
    <name evidence="5" type="ORF">OP8BY_1542</name>
</gene>
<dbReference type="PANTHER" id="PTHR33175">
    <property type="entry name" value="DNA-BINDING PROTEIN HU"/>
    <property type="match status" value="1"/>
</dbReference>
<evidence type="ECO:0000256" key="4">
    <source>
        <dbReference type="SAM" id="MobiDB-lite"/>
    </source>
</evidence>
<feature type="region of interest" description="Disordered" evidence="4">
    <location>
        <begin position="70"/>
        <end position="95"/>
    </location>
</feature>
<evidence type="ECO:0000256" key="3">
    <source>
        <dbReference type="RuleBase" id="RU003939"/>
    </source>
</evidence>
<comment type="caution">
    <text evidence="5">The sequence shown here is derived from an EMBL/GenBank/DDBJ whole genome shotgun (WGS) entry which is preliminary data.</text>
</comment>
<dbReference type="GO" id="GO:0030261">
    <property type="term" value="P:chromosome condensation"/>
    <property type="evidence" value="ECO:0007669"/>
    <property type="project" value="UniProtKB-KW"/>
</dbReference>
<organism evidence="5 6">
    <name type="scientific">Candidatus Saccharicenans subterraneus</name>
    <dbReference type="NCBI Taxonomy" id="2508984"/>
    <lineage>
        <taxon>Bacteria</taxon>
        <taxon>Candidatus Aminicenantota</taxon>
        <taxon>Candidatus Aminicenantia</taxon>
        <taxon>Candidatus Aminicenantales</taxon>
        <taxon>Candidatus Saccharicenantaceae</taxon>
        <taxon>Candidatus Saccharicenans</taxon>
    </lineage>
</organism>
<dbReference type="Gene3D" id="4.10.520.10">
    <property type="entry name" value="IHF-like DNA-binding proteins"/>
    <property type="match status" value="1"/>
</dbReference>
<dbReference type="InterPro" id="IPR010992">
    <property type="entry name" value="IHF-like_DNA-bd_dom_sf"/>
</dbReference>
<dbReference type="EMBL" id="QUAH01000018">
    <property type="protein sequence ID" value="RFT14849.1"/>
    <property type="molecule type" value="Genomic_DNA"/>
</dbReference>
<evidence type="ECO:0000256" key="2">
    <source>
        <dbReference type="ARBA" id="ARBA00023125"/>
    </source>
</evidence>
<keyword evidence="1" id="KW-0226">DNA condensation</keyword>
<reference evidence="5 6" key="1">
    <citation type="submission" date="2018-08" db="EMBL/GenBank/DDBJ databases">
        <title>Genome analysis of the thermophilic bacterium of the candidate phylum Aminicenantes from deep subsurface aquifer revealed its physiology and ecological role.</title>
        <authorList>
            <person name="Kadnikov V.V."/>
            <person name="Mardanov A.V."/>
            <person name="Beletsky A.V."/>
            <person name="Karnachuk O.V."/>
            <person name="Ravin N.V."/>
        </authorList>
    </citation>
    <scope>NUCLEOTIDE SEQUENCE [LARGE SCALE GENOMIC DNA]</scope>
    <source>
        <strain evidence="5">BY38</strain>
    </source>
</reference>
<dbReference type="PANTHER" id="PTHR33175:SF3">
    <property type="entry name" value="DNA-BINDING PROTEIN HU-BETA"/>
    <property type="match status" value="1"/>
</dbReference>
<keyword evidence="2" id="KW-0238">DNA-binding</keyword>
<dbReference type="Proteomes" id="UP000257323">
    <property type="component" value="Unassembled WGS sequence"/>
</dbReference>
<dbReference type="GO" id="GO:0005829">
    <property type="term" value="C:cytosol"/>
    <property type="evidence" value="ECO:0007669"/>
    <property type="project" value="TreeGrafter"/>
</dbReference>
<name>A0A3E2BJB9_9BACT</name>
<accession>A0A3E2BJB9</accession>
<proteinExistence type="inferred from homology"/>
<dbReference type="GO" id="GO:0030527">
    <property type="term" value="F:structural constituent of chromatin"/>
    <property type="evidence" value="ECO:0007669"/>
    <property type="project" value="InterPro"/>
</dbReference>
<comment type="similarity">
    <text evidence="3">Belongs to the bacterial histone-like protein family.</text>
</comment>
<dbReference type="Pfam" id="PF00216">
    <property type="entry name" value="Bac_DNA_binding"/>
    <property type="match status" value="1"/>
</dbReference>
<dbReference type="SUPFAM" id="SSF47729">
    <property type="entry name" value="IHF-like DNA-binding proteins"/>
    <property type="match status" value="1"/>
</dbReference>
<protein>
    <submittedName>
        <fullName evidence="5">Integration host factor alpha subunit</fullName>
    </submittedName>
</protein>
<dbReference type="InterPro" id="IPR000119">
    <property type="entry name" value="Hist_DNA-bd"/>
</dbReference>
<dbReference type="GO" id="GO:0003677">
    <property type="term" value="F:DNA binding"/>
    <property type="evidence" value="ECO:0007669"/>
    <property type="project" value="UniProtKB-KW"/>
</dbReference>
<dbReference type="AlphaFoldDB" id="A0A3E2BJB9"/>